<dbReference type="Proteomes" id="UP001290582">
    <property type="component" value="Unassembled WGS sequence"/>
</dbReference>
<gene>
    <name evidence="1" type="ORF">U1294_06365</name>
</gene>
<evidence type="ECO:0000313" key="1">
    <source>
        <dbReference type="EMBL" id="MDZ5597847.1"/>
    </source>
</evidence>
<dbReference type="RefSeq" id="WP_243179763.1">
    <property type="nucleotide sequence ID" value="NZ_JAKYKM010000019.1"/>
</dbReference>
<proteinExistence type="predicted"/>
<name>A0AAW9JKJ2_9ENTE</name>
<dbReference type="AlphaFoldDB" id="A0AAW9JKJ2"/>
<protein>
    <submittedName>
        <fullName evidence="1">Uncharacterized protein</fullName>
    </submittedName>
</protein>
<organism evidence="1 2">
    <name type="scientific">Enterococcus cecorum</name>
    <dbReference type="NCBI Taxonomy" id="44008"/>
    <lineage>
        <taxon>Bacteria</taxon>
        <taxon>Bacillati</taxon>
        <taxon>Bacillota</taxon>
        <taxon>Bacilli</taxon>
        <taxon>Lactobacillales</taxon>
        <taxon>Enterococcaceae</taxon>
        <taxon>Enterococcus</taxon>
    </lineage>
</organism>
<evidence type="ECO:0000313" key="2">
    <source>
        <dbReference type="Proteomes" id="UP001290582"/>
    </source>
</evidence>
<comment type="caution">
    <text evidence="1">The sequence shown here is derived from an EMBL/GenBank/DDBJ whole genome shotgun (WGS) entry which is preliminary data.</text>
</comment>
<dbReference type="EMBL" id="JAXOGL010000008">
    <property type="protein sequence ID" value="MDZ5597847.1"/>
    <property type="molecule type" value="Genomic_DNA"/>
</dbReference>
<reference evidence="1" key="1">
    <citation type="submission" date="2023-12" db="EMBL/GenBank/DDBJ databases">
        <title>Molecular genomic analyses of Enterococcus cecorum from sepsis oubreaks in broilers.</title>
        <authorList>
            <person name="Rhoads D."/>
            <person name="Alrubaye A."/>
        </authorList>
    </citation>
    <scope>NUCLEOTIDE SEQUENCE</scope>
    <source>
        <strain evidence="1">1755</strain>
    </source>
</reference>
<accession>A0AAW9JKJ2</accession>
<sequence length="164" mass="18969">MGKCEKLIKQIKEYLIQNGIQDTDSMENYGNLIAKCIELNEAIYTRNSEEIKMIIGDLTIKLLAYMESVKNVSVKEWSYCPNLSREIRNRPKKSLLCDQGYMQQIVKSIKLDNLNYMDVDEFSIALKNIAVNHGYSSYDCMKAAFEVVEMPEEIIHLIEQAEEI</sequence>